<accession>A0A8S1C6D8</accession>
<gene>
    <name evidence="5" type="ORF">CLODIP_2_CD02295</name>
</gene>
<dbReference type="Pfam" id="PF03031">
    <property type="entry name" value="NIF"/>
    <property type="match status" value="1"/>
</dbReference>
<evidence type="ECO:0000256" key="3">
    <source>
        <dbReference type="ARBA" id="ARBA00023242"/>
    </source>
</evidence>
<dbReference type="EMBL" id="CADEPI010000012">
    <property type="protein sequence ID" value="CAB3363414.1"/>
    <property type="molecule type" value="Genomic_DNA"/>
</dbReference>
<dbReference type="Proteomes" id="UP000494165">
    <property type="component" value="Unassembled WGS sequence"/>
</dbReference>
<evidence type="ECO:0000313" key="6">
    <source>
        <dbReference type="Proteomes" id="UP000494165"/>
    </source>
</evidence>
<evidence type="ECO:0000259" key="4">
    <source>
        <dbReference type="PROSITE" id="PS50969"/>
    </source>
</evidence>
<dbReference type="GO" id="GO:0005634">
    <property type="term" value="C:nucleus"/>
    <property type="evidence" value="ECO:0007669"/>
    <property type="project" value="UniProtKB-SubCell"/>
</dbReference>
<dbReference type="GO" id="GO:0090364">
    <property type="term" value="P:regulation of proteasome assembly"/>
    <property type="evidence" value="ECO:0007669"/>
    <property type="project" value="InterPro"/>
</dbReference>
<dbReference type="GO" id="GO:0004722">
    <property type="term" value="F:protein serine/threonine phosphatase activity"/>
    <property type="evidence" value="ECO:0007669"/>
    <property type="project" value="TreeGrafter"/>
</dbReference>
<sequence length="588" mass="67937">MRPFLHEFLTSAYEDYDIVIWSATSMKWIDEKMKLLGVTNNPKYKITFHLDSLAMISVHTKKYGVIEVKPLGVIWGKFPQYSPSNTIMFDDIRRNFIMNPQTGLKIRPFKNAHQNRAVDRELVQLAGYLKGIAQLDDFTQLNHKHWESVISCSLYLLFSLANAKLSSFMNIIANLDTEFYLSGWKPTYKVETLKCLCLRVFTQHCNSLSEKEFNIQPLQNIPNCVVQDVLNLVVDDSQLLPAKKEFFLLLLNKYVSQFNFRPFKCLDVDTLGFIHDCLIKNCSELREIEFVEDKINLEDEVPSLRKLQPRDLCHWSNLRVAKCGDYALNDLMLKEIQINLHQLETFEFTLSSDGDLSLEGLWCFGEMKNLTEIVANAMSSSNHNLIPQIALLPNQIHVMLNKMGHGLLHMEIVTNKGSLRRFEADRLDLFKIFSATPNLRNFTFLAPFRLQGADPCAGLIPEYFKQIVSFEILFLNGDGSQNAMKELFKLVLRGAENYSNLIIHTDADLDATLELFKIQKQFVKHIQLFKVYNTVNLNQEKLFQVIASIAMHSFDLRIVLMNTNEDFQKVNKEFLKFVVDMGIKTILR</sequence>
<protein>
    <recommendedName>
        <fullName evidence="4">FCP1 homology domain-containing protein</fullName>
    </recommendedName>
</protein>
<evidence type="ECO:0000256" key="2">
    <source>
        <dbReference type="ARBA" id="ARBA00022801"/>
    </source>
</evidence>
<dbReference type="AlphaFoldDB" id="A0A8S1C6D8"/>
<evidence type="ECO:0000313" key="5">
    <source>
        <dbReference type="EMBL" id="CAB3363414.1"/>
    </source>
</evidence>
<dbReference type="SMART" id="SM00577">
    <property type="entry name" value="CPDc"/>
    <property type="match status" value="1"/>
</dbReference>
<evidence type="ECO:0000256" key="1">
    <source>
        <dbReference type="ARBA" id="ARBA00004123"/>
    </source>
</evidence>
<comment type="caution">
    <text evidence="5">The sequence shown here is derived from an EMBL/GenBank/DDBJ whole genome shotgun (WGS) entry which is preliminary data.</text>
</comment>
<keyword evidence="2" id="KW-0378">Hydrolase</keyword>
<dbReference type="InterPro" id="IPR011943">
    <property type="entry name" value="HAD-SF_hydro_IIID"/>
</dbReference>
<dbReference type="InterPro" id="IPR036412">
    <property type="entry name" value="HAD-like_sf"/>
</dbReference>
<dbReference type="InterPro" id="IPR004274">
    <property type="entry name" value="FCP1_dom"/>
</dbReference>
<dbReference type="NCBIfam" id="TIGR02245">
    <property type="entry name" value="HAD_IIID1"/>
    <property type="match status" value="1"/>
</dbReference>
<dbReference type="OrthoDB" id="1711508at2759"/>
<keyword evidence="6" id="KW-1185">Reference proteome</keyword>
<name>A0A8S1C6D8_9INSE</name>
<keyword evidence="3" id="KW-0539">Nucleus</keyword>
<dbReference type="SUPFAM" id="SSF56784">
    <property type="entry name" value="HAD-like"/>
    <property type="match status" value="1"/>
</dbReference>
<organism evidence="5 6">
    <name type="scientific">Cloeon dipterum</name>
    <dbReference type="NCBI Taxonomy" id="197152"/>
    <lineage>
        <taxon>Eukaryota</taxon>
        <taxon>Metazoa</taxon>
        <taxon>Ecdysozoa</taxon>
        <taxon>Arthropoda</taxon>
        <taxon>Hexapoda</taxon>
        <taxon>Insecta</taxon>
        <taxon>Pterygota</taxon>
        <taxon>Palaeoptera</taxon>
        <taxon>Ephemeroptera</taxon>
        <taxon>Pisciforma</taxon>
        <taxon>Baetidae</taxon>
        <taxon>Cloeon</taxon>
    </lineage>
</organism>
<reference evidence="5 6" key="1">
    <citation type="submission" date="2020-04" db="EMBL/GenBank/DDBJ databases">
        <authorList>
            <person name="Alioto T."/>
            <person name="Alioto T."/>
            <person name="Gomez Garrido J."/>
        </authorList>
    </citation>
    <scope>NUCLEOTIDE SEQUENCE [LARGE SCALE GENOMIC DNA]</scope>
</reference>
<dbReference type="PANTHER" id="PTHR48493">
    <property type="entry name" value="UBIQUITIN-LIKE DOMAIN-CONTAINING CTD PHOSPHATASE 1"/>
    <property type="match status" value="1"/>
</dbReference>
<comment type="subcellular location">
    <subcellularLocation>
        <location evidence="1">Nucleus</location>
    </subcellularLocation>
</comment>
<dbReference type="PANTHER" id="PTHR48493:SF1">
    <property type="entry name" value="UBIQUITIN-LIKE DOMAIN-CONTAINING CTD PHOSPHATASE 1"/>
    <property type="match status" value="1"/>
</dbReference>
<feature type="domain" description="FCP1 homology" evidence="4">
    <location>
        <begin position="1"/>
        <end position="132"/>
    </location>
</feature>
<dbReference type="InterPro" id="IPR051658">
    <property type="entry name" value="UBLCP1"/>
</dbReference>
<proteinExistence type="predicted"/>
<dbReference type="Gene3D" id="3.40.50.1000">
    <property type="entry name" value="HAD superfamily/HAD-like"/>
    <property type="match status" value="1"/>
</dbReference>
<dbReference type="PROSITE" id="PS50969">
    <property type="entry name" value="FCP1"/>
    <property type="match status" value="1"/>
</dbReference>
<dbReference type="InterPro" id="IPR023214">
    <property type="entry name" value="HAD_sf"/>
</dbReference>